<dbReference type="EMBL" id="JAJFZQ010000005">
    <property type="protein sequence ID" value="MCC3266028.1"/>
    <property type="molecule type" value="Genomic_DNA"/>
</dbReference>
<protein>
    <submittedName>
        <fullName evidence="2">Uncharacterized protein</fullName>
    </submittedName>
</protein>
<reference evidence="2" key="1">
    <citation type="submission" date="2021-10" db="EMBL/GenBank/DDBJ databases">
        <title>Novel species in genus Arthrobacter.</title>
        <authorList>
            <person name="Liu Y."/>
        </authorList>
    </citation>
    <scope>NUCLEOTIDE SEQUENCE</scope>
    <source>
        <strain evidence="2">Zg-Y786</strain>
    </source>
</reference>
<proteinExistence type="predicted"/>
<feature type="transmembrane region" description="Helical" evidence="1">
    <location>
        <begin position="69"/>
        <end position="96"/>
    </location>
</feature>
<keyword evidence="1" id="KW-1133">Transmembrane helix</keyword>
<name>A0ABS8GLC0_9MICC</name>
<dbReference type="Proteomes" id="UP001139168">
    <property type="component" value="Unassembled WGS sequence"/>
</dbReference>
<evidence type="ECO:0000256" key="1">
    <source>
        <dbReference type="SAM" id="Phobius"/>
    </source>
</evidence>
<gene>
    <name evidence="2" type="ORF">LJ752_08215</name>
</gene>
<feature type="transmembrane region" description="Helical" evidence="1">
    <location>
        <begin position="21"/>
        <end position="49"/>
    </location>
</feature>
<evidence type="ECO:0000313" key="2">
    <source>
        <dbReference type="EMBL" id="MCC3266028.1"/>
    </source>
</evidence>
<sequence length="164" mass="17773">MRRNGATMGEENLQAEKSRIVLGNLALIKGWFVATALWLGAVTVVYLLTSLDPFAARSEQASDINALGFWLMLMIWGGAGALLLGGPLAVVLGLLLRPVRRQWIHVAVFFAAPAAILWPWSEFSTDLPVLAFILSVGAAAALGRFSVRGDVEVVRAARPARHRR</sequence>
<organism evidence="2 3">
    <name type="scientific">Arthrobacter gengyunqii</name>
    <dbReference type="NCBI Taxonomy" id="2886940"/>
    <lineage>
        <taxon>Bacteria</taxon>
        <taxon>Bacillati</taxon>
        <taxon>Actinomycetota</taxon>
        <taxon>Actinomycetes</taxon>
        <taxon>Micrococcales</taxon>
        <taxon>Micrococcaceae</taxon>
        <taxon>Arthrobacter</taxon>
    </lineage>
</organism>
<evidence type="ECO:0000313" key="3">
    <source>
        <dbReference type="Proteomes" id="UP001139168"/>
    </source>
</evidence>
<dbReference type="RefSeq" id="WP_227890842.1">
    <property type="nucleotide sequence ID" value="NZ_JAJFZQ010000005.1"/>
</dbReference>
<keyword evidence="1" id="KW-0472">Membrane</keyword>
<comment type="caution">
    <text evidence="2">The sequence shown here is derived from an EMBL/GenBank/DDBJ whole genome shotgun (WGS) entry which is preliminary data.</text>
</comment>
<keyword evidence="3" id="KW-1185">Reference proteome</keyword>
<keyword evidence="1" id="KW-0812">Transmembrane</keyword>
<feature type="transmembrane region" description="Helical" evidence="1">
    <location>
        <begin position="103"/>
        <end position="121"/>
    </location>
</feature>
<accession>A0ABS8GLC0</accession>
<feature type="transmembrane region" description="Helical" evidence="1">
    <location>
        <begin position="127"/>
        <end position="147"/>
    </location>
</feature>